<feature type="compositionally biased region" description="Basic and acidic residues" evidence="1">
    <location>
        <begin position="1"/>
        <end position="22"/>
    </location>
</feature>
<gene>
    <name evidence="2" type="ORF">RFI_04558</name>
</gene>
<organism evidence="2 3">
    <name type="scientific">Reticulomyxa filosa</name>
    <dbReference type="NCBI Taxonomy" id="46433"/>
    <lineage>
        <taxon>Eukaryota</taxon>
        <taxon>Sar</taxon>
        <taxon>Rhizaria</taxon>
        <taxon>Retaria</taxon>
        <taxon>Foraminifera</taxon>
        <taxon>Monothalamids</taxon>
        <taxon>Reticulomyxidae</taxon>
        <taxon>Reticulomyxa</taxon>
    </lineage>
</organism>
<proteinExistence type="predicted"/>
<evidence type="ECO:0000313" key="2">
    <source>
        <dbReference type="EMBL" id="ETO32559.1"/>
    </source>
</evidence>
<evidence type="ECO:0000256" key="1">
    <source>
        <dbReference type="SAM" id="MobiDB-lite"/>
    </source>
</evidence>
<dbReference type="Proteomes" id="UP000023152">
    <property type="component" value="Unassembled WGS sequence"/>
</dbReference>
<feature type="non-terminal residue" evidence="2">
    <location>
        <position position="153"/>
    </location>
</feature>
<reference evidence="2 3" key="1">
    <citation type="journal article" date="2013" name="Curr. Biol.">
        <title>The Genome of the Foraminiferan Reticulomyxa filosa.</title>
        <authorList>
            <person name="Glockner G."/>
            <person name="Hulsmann N."/>
            <person name="Schleicher M."/>
            <person name="Noegel A.A."/>
            <person name="Eichinger L."/>
            <person name="Gallinger C."/>
            <person name="Pawlowski J."/>
            <person name="Sierra R."/>
            <person name="Euteneuer U."/>
            <person name="Pillet L."/>
            <person name="Moustafa A."/>
            <person name="Platzer M."/>
            <person name="Groth M."/>
            <person name="Szafranski K."/>
            <person name="Schliwa M."/>
        </authorList>
    </citation>
    <scope>NUCLEOTIDE SEQUENCE [LARGE SCALE GENOMIC DNA]</scope>
</reference>
<dbReference type="EMBL" id="ASPP01004096">
    <property type="protein sequence ID" value="ETO32559.1"/>
    <property type="molecule type" value="Genomic_DNA"/>
</dbReference>
<protein>
    <submittedName>
        <fullName evidence="2">Uncharacterized protein</fullName>
    </submittedName>
</protein>
<evidence type="ECO:0000313" key="3">
    <source>
        <dbReference type="Proteomes" id="UP000023152"/>
    </source>
</evidence>
<comment type="caution">
    <text evidence="2">The sequence shown here is derived from an EMBL/GenBank/DDBJ whole genome shotgun (WGS) entry which is preliminary data.</text>
</comment>
<dbReference type="AlphaFoldDB" id="X6P3A0"/>
<name>X6P3A0_RETFI</name>
<accession>X6P3A0</accession>
<sequence>MRENTEIPHAPTREKVNEEKPQEQTILVLKNEMKSKNEEIQKKNKRKKTLEGFFFFFLRNRCVKKFTLKKKKTLTYYKKKKINRLITDGNDNIVCSNDKIVKRVLIVALNKRYMLKNPVVFYSDKKIKICIIPDPDEKIRYSGIRMIKEKVEI</sequence>
<feature type="region of interest" description="Disordered" evidence="1">
    <location>
        <begin position="1"/>
        <end position="23"/>
    </location>
</feature>
<keyword evidence="3" id="KW-1185">Reference proteome</keyword>